<evidence type="ECO:0000313" key="3">
    <source>
        <dbReference type="Proteomes" id="UP000030746"/>
    </source>
</evidence>
<dbReference type="OrthoDB" id="6055017at2759"/>
<dbReference type="PANTHER" id="PTHR31362">
    <property type="entry name" value="GLYCOSYLTRANSFERASE STELLO1-RELATED"/>
    <property type="match status" value="1"/>
</dbReference>
<dbReference type="HOGENOM" id="CLU_390449_0_0_1"/>
<gene>
    <name evidence="2" type="ORF">LOTGIDRAFT_234291</name>
</gene>
<evidence type="ECO:0000256" key="1">
    <source>
        <dbReference type="SAM" id="Phobius"/>
    </source>
</evidence>
<dbReference type="GeneID" id="20249485"/>
<keyword evidence="1" id="KW-0812">Transmembrane</keyword>
<dbReference type="EMBL" id="KB202591">
    <property type="protein sequence ID" value="ESO89440.1"/>
    <property type="molecule type" value="Genomic_DNA"/>
</dbReference>
<keyword evidence="1" id="KW-1133">Transmembrane helix</keyword>
<keyword evidence="3" id="KW-1185">Reference proteome</keyword>
<dbReference type="RefSeq" id="XP_009059803.1">
    <property type="nucleotide sequence ID" value="XM_009061555.1"/>
</dbReference>
<dbReference type="Proteomes" id="UP000030746">
    <property type="component" value="Unassembled WGS sequence"/>
</dbReference>
<accession>V4A3E1</accession>
<name>V4A3E1_LOTGI</name>
<sequence>MLHHKVVVVFRWVFGVCYMLTVIGVFFTDSPEAGDGNPYTATRAETRLSEFSRLIYESQNHQNWIVINIPRNQTTINLSMKEVVGWRIVITGIDDVVHTFCRMPSCVFLSPDVIRQLRKHYILGVEPDDLHYYGYIYAIKHGAKNILTVSSDVHYLGNLDFFSFKHKVSGIVYNESRVFDPEMFSKNLTQRRQRSTNVEEKFPFEFTLKDEMYPAIQVPLYKCKQFTYTNNTIDFIPTHPSNRQELPPLYVGSGHYSKLASPTVVLFRYEAFWALLWNVFSEHTTTSFMLLIQKLLHELDFHISFIPFQPCLVKNTTTRDLDISVDLKLVEFLNKNQCKDLRLSECFSRIAREMTSVGYLTKSQLDELIKWINILGYLNYKWPPMTKLLKSLEAETDIPMFLSTNIYSDIYQESLQNYSQGIIDVTRADYVCPQLNLNWYDSVIDDVMLIVTFNEFKYYKNILYLELMYRRYFRYILFCGPFPEEFLKIVHDNPQLGTFFYVQGLSEGWYYMYECTQYAMMMNFRVKGFLQIGDDTLANAWNMFRLPRDQIILPNLVDVYNRTSPKARWFWWNLDIGRAALNLVFDDFLTAVKMEDHKLAKEFLKQYKKSVMNLEYSFYRGGDLFYTPVRITERFIYVSKIAHRRHLMDEVAIPTLFMGLDDNRNIFRIRDGSLWRDFARSSYWLFFDEEKFFIHPFKLSAFFVNSTRKNFFCDTYLATSLDKLSHLEKMKNSPPFKNVGIMWNNVKGGPSFPGEYETL</sequence>
<dbReference type="InterPro" id="IPR005049">
    <property type="entry name" value="STL-like"/>
</dbReference>
<proteinExistence type="predicted"/>
<dbReference type="KEGG" id="lgi:LOTGIDRAFT_234291"/>
<organism evidence="2 3">
    <name type="scientific">Lottia gigantea</name>
    <name type="common">Giant owl limpet</name>
    <dbReference type="NCBI Taxonomy" id="225164"/>
    <lineage>
        <taxon>Eukaryota</taxon>
        <taxon>Metazoa</taxon>
        <taxon>Spiralia</taxon>
        <taxon>Lophotrochozoa</taxon>
        <taxon>Mollusca</taxon>
        <taxon>Gastropoda</taxon>
        <taxon>Patellogastropoda</taxon>
        <taxon>Lottioidea</taxon>
        <taxon>Lottiidae</taxon>
        <taxon>Lottia</taxon>
    </lineage>
</organism>
<feature type="transmembrane region" description="Helical" evidence="1">
    <location>
        <begin position="7"/>
        <end position="27"/>
    </location>
</feature>
<dbReference type="OMA" id="HETMIEI"/>
<dbReference type="PANTHER" id="PTHR31362:SF0">
    <property type="entry name" value="EXOSTOSIN DOMAIN-CONTAINING PROTEIN-RELATED"/>
    <property type="match status" value="1"/>
</dbReference>
<evidence type="ECO:0000313" key="2">
    <source>
        <dbReference type="EMBL" id="ESO89440.1"/>
    </source>
</evidence>
<keyword evidence="1" id="KW-0472">Membrane</keyword>
<dbReference type="CTD" id="20249485"/>
<reference evidence="2 3" key="1">
    <citation type="journal article" date="2013" name="Nature">
        <title>Insights into bilaterian evolution from three spiralian genomes.</title>
        <authorList>
            <person name="Simakov O."/>
            <person name="Marletaz F."/>
            <person name="Cho S.J."/>
            <person name="Edsinger-Gonzales E."/>
            <person name="Havlak P."/>
            <person name="Hellsten U."/>
            <person name="Kuo D.H."/>
            <person name="Larsson T."/>
            <person name="Lv J."/>
            <person name="Arendt D."/>
            <person name="Savage R."/>
            <person name="Osoegawa K."/>
            <person name="de Jong P."/>
            <person name="Grimwood J."/>
            <person name="Chapman J.A."/>
            <person name="Shapiro H."/>
            <person name="Aerts A."/>
            <person name="Otillar R.P."/>
            <person name="Terry A.Y."/>
            <person name="Boore J.L."/>
            <person name="Grigoriev I.V."/>
            <person name="Lindberg D.R."/>
            <person name="Seaver E.C."/>
            <person name="Weisblat D.A."/>
            <person name="Putnam N.H."/>
            <person name="Rokhsar D.S."/>
        </authorList>
    </citation>
    <scope>NUCLEOTIDE SEQUENCE [LARGE SCALE GENOMIC DNA]</scope>
</reference>
<protein>
    <submittedName>
        <fullName evidence="2">Uncharacterized protein</fullName>
    </submittedName>
</protein>
<dbReference type="AlphaFoldDB" id="V4A3E1"/>
<dbReference type="STRING" id="225164.V4A3E1"/>